<dbReference type="Pfam" id="PF01784">
    <property type="entry name" value="DUF34_NIF3"/>
    <property type="match status" value="1"/>
</dbReference>
<reference evidence="5" key="1">
    <citation type="submission" date="2012-11" db="EMBL/GenBank/DDBJ databases">
        <title>Dependencies among metagenomic species, viruses, plasmids and units of genetic variation.</title>
        <authorList>
            <person name="Nielsen H.B."/>
            <person name="Almeida M."/>
            <person name="Juncker A.S."/>
            <person name="Rasmussen S."/>
            <person name="Li J."/>
            <person name="Sunagawa S."/>
            <person name="Plichta D."/>
            <person name="Gautier L."/>
            <person name="Le Chatelier E."/>
            <person name="Peletier E."/>
            <person name="Bonde I."/>
            <person name="Nielsen T."/>
            <person name="Manichanh C."/>
            <person name="Arumugam M."/>
            <person name="Batto J."/>
            <person name="Santos M.B.Q.D."/>
            <person name="Blom N."/>
            <person name="Borruel N."/>
            <person name="Burgdorf K.S."/>
            <person name="Boumezbeur F."/>
            <person name="Casellas F."/>
            <person name="Dore J."/>
            <person name="Guarner F."/>
            <person name="Hansen T."/>
            <person name="Hildebrand F."/>
            <person name="Kaas R.S."/>
            <person name="Kennedy S."/>
            <person name="Kristiansen K."/>
            <person name="Kultima J.R."/>
            <person name="Leonard P."/>
            <person name="Levenez F."/>
            <person name="Lund O."/>
            <person name="Moumen B."/>
            <person name="Le Paslier D."/>
            <person name="Pons N."/>
            <person name="Pedersen O."/>
            <person name="Prifti E."/>
            <person name="Qin J."/>
            <person name="Raes J."/>
            <person name="Tap J."/>
            <person name="Tims S."/>
            <person name="Ussery D.W."/>
            <person name="Yamada T."/>
            <person name="MetaHit consortium"/>
            <person name="Renault P."/>
            <person name="Sicheritz-Ponten T."/>
            <person name="Bork P."/>
            <person name="Wang J."/>
            <person name="Brunak S."/>
            <person name="Ehrlich S.D."/>
        </authorList>
    </citation>
    <scope>NUCLEOTIDE SEQUENCE [LARGE SCALE GENOMIC DNA]</scope>
</reference>
<feature type="binding site" evidence="4">
    <location>
        <position position="66"/>
    </location>
    <ligand>
        <name>a divalent metal cation</name>
        <dbReference type="ChEBI" id="CHEBI:60240"/>
        <label>1</label>
    </ligand>
</feature>
<feature type="binding site" evidence="4">
    <location>
        <position position="100"/>
    </location>
    <ligand>
        <name>a divalent metal cation</name>
        <dbReference type="ChEBI" id="CHEBI:60240"/>
        <label>1</label>
    </ligand>
</feature>
<accession>R6N1N6</accession>
<dbReference type="SUPFAM" id="SSF102705">
    <property type="entry name" value="NIF3 (NGG1p interacting factor 3)-like"/>
    <property type="match status" value="1"/>
</dbReference>
<evidence type="ECO:0000313" key="6">
    <source>
        <dbReference type="Proteomes" id="UP000018168"/>
    </source>
</evidence>
<comment type="caution">
    <text evidence="5">The sequence shown here is derived from an EMBL/GenBank/DDBJ whole genome shotgun (WGS) entry which is preliminary data.</text>
</comment>
<dbReference type="NCBIfam" id="TIGR00486">
    <property type="entry name" value="YbgI_SA1388"/>
    <property type="match status" value="1"/>
</dbReference>
<proteinExistence type="inferred from homology"/>
<dbReference type="AlphaFoldDB" id="R6N1N6"/>
<dbReference type="InterPro" id="IPR002678">
    <property type="entry name" value="DUF34/NIF3"/>
</dbReference>
<feature type="binding site" evidence="4">
    <location>
        <position position="65"/>
    </location>
    <ligand>
        <name>a divalent metal cation</name>
        <dbReference type="ChEBI" id="CHEBI:60240"/>
        <label>1</label>
    </ligand>
</feature>
<evidence type="ECO:0000256" key="2">
    <source>
        <dbReference type="ARBA" id="ARBA00022112"/>
    </source>
</evidence>
<dbReference type="PANTHER" id="PTHR13799">
    <property type="entry name" value="NGG1 INTERACTING FACTOR 3"/>
    <property type="match status" value="1"/>
</dbReference>
<organism evidence="5 6">
    <name type="scientific">[Clostridium] leptum CAG:27</name>
    <dbReference type="NCBI Taxonomy" id="1263068"/>
    <lineage>
        <taxon>Bacteria</taxon>
        <taxon>Bacillati</taxon>
        <taxon>Bacillota</taxon>
        <taxon>Clostridia</taxon>
        <taxon>Eubacteriales</taxon>
        <taxon>Oscillospiraceae</taxon>
        <taxon>Oscillospiraceae incertae sedis</taxon>
    </lineage>
</organism>
<dbReference type="PANTHER" id="PTHR13799:SF14">
    <property type="entry name" value="GTP CYCLOHYDROLASE 1 TYPE 2 HOMOLOG"/>
    <property type="match status" value="1"/>
</dbReference>
<dbReference type="GO" id="GO:0005737">
    <property type="term" value="C:cytoplasm"/>
    <property type="evidence" value="ECO:0007669"/>
    <property type="project" value="TreeGrafter"/>
</dbReference>
<dbReference type="EMBL" id="CBEP010000132">
    <property type="protein sequence ID" value="CDC05908.1"/>
    <property type="molecule type" value="Genomic_DNA"/>
</dbReference>
<gene>
    <name evidence="5" type="ORF">BN578_01210</name>
</gene>
<dbReference type="FunFam" id="3.40.1390.30:FF:000001">
    <property type="entry name" value="GTP cyclohydrolase 1 type 2"/>
    <property type="match status" value="1"/>
</dbReference>
<dbReference type="GO" id="GO:0046872">
    <property type="term" value="F:metal ion binding"/>
    <property type="evidence" value="ECO:0007669"/>
    <property type="project" value="UniProtKB-KW"/>
</dbReference>
<comment type="similarity">
    <text evidence="1">Belongs to the GTP cyclohydrolase I type 2/NIF3 family.</text>
</comment>
<dbReference type="InterPro" id="IPR036069">
    <property type="entry name" value="DUF34/NIF3_sf"/>
</dbReference>
<name>R6N1N6_9FIRM</name>
<evidence type="ECO:0000256" key="3">
    <source>
        <dbReference type="ARBA" id="ARBA00022723"/>
    </source>
</evidence>
<evidence type="ECO:0000256" key="4">
    <source>
        <dbReference type="PIRSR" id="PIRSR602678-1"/>
    </source>
</evidence>
<feature type="binding site" evidence="4">
    <location>
        <position position="221"/>
    </location>
    <ligand>
        <name>a divalent metal cation</name>
        <dbReference type="ChEBI" id="CHEBI:60240"/>
        <label>1</label>
    </ligand>
</feature>
<sequence length="254" mass="27317">MAAIDEIYRYLNEIAPFSTAMDFDNAGFLVGDGKTEVTKALVTLDITAQSVRQAREKGAQLIVSHHPVIFHPLKRLLSNSVPYLLAKEGIGAICAHTNLDMAPGGVNDCLAAALGLSGRIGVAFYGELPCCVMGTLAQPMEPKSFAAFVKERLSCEGIRYVAGNRPVRKVALCSGAGGEFLFDAMEKGADAFVTGEVKHHEILAAKEAGLTLVDGGHFKTEDIAMEPLRERLSRAFPGIEFFLEENAGDGIRYL</sequence>
<evidence type="ECO:0000256" key="1">
    <source>
        <dbReference type="ARBA" id="ARBA00006964"/>
    </source>
</evidence>
<keyword evidence="3 4" id="KW-0479">Metal-binding</keyword>
<protein>
    <recommendedName>
        <fullName evidence="2">GTP cyclohydrolase 1 type 2 homolog</fullName>
    </recommendedName>
</protein>
<dbReference type="Proteomes" id="UP000018168">
    <property type="component" value="Unassembled WGS sequence"/>
</dbReference>
<dbReference type="Gene3D" id="3.40.1390.30">
    <property type="entry name" value="NIF3 (NGG1p interacting factor 3)-like"/>
    <property type="match status" value="2"/>
</dbReference>
<evidence type="ECO:0000313" key="5">
    <source>
        <dbReference type="EMBL" id="CDC05908.1"/>
    </source>
</evidence>
<feature type="binding site" evidence="4">
    <location>
        <position position="217"/>
    </location>
    <ligand>
        <name>a divalent metal cation</name>
        <dbReference type="ChEBI" id="CHEBI:60240"/>
        <label>1</label>
    </ligand>
</feature>